<dbReference type="Gene3D" id="1.25.40.10">
    <property type="entry name" value="Tetratricopeptide repeat domain"/>
    <property type="match status" value="1"/>
</dbReference>
<evidence type="ECO:0000313" key="3">
    <source>
        <dbReference type="EMBL" id="KAH7537628.1"/>
    </source>
</evidence>
<evidence type="ECO:0000256" key="1">
    <source>
        <dbReference type="SAM" id="MobiDB-lite"/>
    </source>
</evidence>
<sequence length="158" mass="17595">MGKSLPSTTRLQEFTRIISSDRLRRTKRTKPISQIPVSSPETAISDRVRAGSSEQLKLKMESNHEGQSRIPLAQVVSDCVDRWFQDSLKEAKAGDSAMQVLVGQMYYSGYGVARDPQKGRAWMSRASKSRSSVWKVSDKHPGYNASDSDSDEQKGNAK</sequence>
<dbReference type="Proteomes" id="UP000813462">
    <property type="component" value="Unassembled WGS sequence"/>
</dbReference>
<dbReference type="EMBL" id="JAEACU010000003">
    <property type="protein sequence ID" value="KAH7537628.1"/>
    <property type="molecule type" value="Genomic_DNA"/>
</dbReference>
<feature type="region of interest" description="Disordered" evidence="1">
    <location>
        <begin position="117"/>
        <end position="158"/>
    </location>
</feature>
<dbReference type="EMBL" id="JAEACU010000484">
    <property type="protein sequence ID" value="KAH7510527.1"/>
    <property type="molecule type" value="Genomic_DNA"/>
</dbReference>
<gene>
    <name evidence="3" type="ORF">FEM48_Zijuj03G0113000</name>
    <name evidence="2" type="ORF">FEM48_ZijujUnG0117900</name>
</gene>
<evidence type="ECO:0000313" key="4">
    <source>
        <dbReference type="Proteomes" id="UP000813462"/>
    </source>
</evidence>
<comment type="caution">
    <text evidence="3">The sequence shown here is derived from an EMBL/GenBank/DDBJ whole genome shotgun (WGS) entry which is preliminary data.</text>
</comment>
<dbReference type="SMART" id="SM00671">
    <property type="entry name" value="SEL1"/>
    <property type="match status" value="1"/>
</dbReference>
<reference evidence="3" key="1">
    <citation type="journal article" date="2021" name="Front. Plant Sci.">
        <title>Chromosome-Scale Genome Assembly for Chinese Sour Jujube and Insights Into Its Genome Evolution and Domestication Signature.</title>
        <authorList>
            <person name="Shen L.-Y."/>
            <person name="Luo H."/>
            <person name="Wang X.-L."/>
            <person name="Wang X.-M."/>
            <person name="Qiu X.-J."/>
            <person name="Liu H."/>
            <person name="Zhou S.-S."/>
            <person name="Jia K.-H."/>
            <person name="Nie S."/>
            <person name="Bao Y.-T."/>
            <person name="Zhang R.-G."/>
            <person name="Yun Q.-Z."/>
            <person name="Chai Y.-H."/>
            <person name="Lu J.-Y."/>
            <person name="Li Y."/>
            <person name="Zhao S.-W."/>
            <person name="Mao J.-F."/>
            <person name="Jia S.-G."/>
            <person name="Mao Y.-M."/>
        </authorList>
    </citation>
    <scope>NUCLEOTIDE SEQUENCE</scope>
    <source>
        <strain evidence="3">AT0</strain>
        <tissue evidence="3">Leaf</tissue>
    </source>
</reference>
<feature type="compositionally biased region" description="Polar residues" evidence="1">
    <location>
        <begin position="31"/>
        <end position="40"/>
    </location>
</feature>
<dbReference type="OrthoDB" id="2384430at2759"/>
<feature type="region of interest" description="Disordered" evidence="1">
    <location>
        <begin position="20"/>
        <end position="40"/>
    </location>
</feature>
<dbReference type="SUPFAM" id="SSF81901">
    <property type="entry name" value="HCP-like"/>
    <property type="match status" value="1"/>
</dbReference>
<dbReference type="PANTHER" id="PTHR36792">
    <property type="entry name" value="EXPRESSED PROTEIN"/>
    <property type="match status" value="1"/>
</dbReference>
<protein>
    <submittedName>
        <fullName evidence="3">Uncharacterized protein</fullName>
    </submittedName>
</protein>
<accession>A0A978VQ03</accession>
<dbReference type="InterPro" id="IPR011990">
    <property type="entry name" value="TPR-like_helical_dom_sf"/>
</dbReference>
<organism evidence="3 4">
    <name type="scientific">Ziziphus jujuba var. spinosa</name>
    <dbReference type="NCBI Taxonomy" id="714518"/>
    <lineage>
        <taxon>Eukaryota</taxon>
        <taxon>Viridiplantae</taxon>
        <taxon>Streptophyta</taxon>
        <taxon>Embryophyta</taxon>
        <taxon>Tracheophyta</taxon>
        <taxon>Spermatophyta</taxon>
        <taxon>Magnoliopsida</taxon>
        <taxon>eudicotyledons</taxon>
        <taxon>Gunneridae</taxon>
        <taxon>Pentapetalae</taxon>
        <taxon>rosids</taxon>
        <taxon>fabids</taxon>
        <taxon>Rosales</taxon>
        <taxon>Rhamnaceae</taxon>
        <taxon>Paliureae</taxon>
        <taxon>Ziziphus</taxon>
    </lineage>
</organism>
<name>A0A978VQ03_ZIZJJ</name>
<evidence type="ECO:0000313" key="2">
    <source>
        <dbReference type="EMBL" id="KAH7510527.1"/>
    </source>
</evidence>
<proteinExistence type="predicted"/>
<dbReference type="AlphaFoldDB" id="A0A978VQ03"/>
<dbReference type="PANTHER" id="PTHR36792:SF5">
    <property type="entry name" value="SEL1 REPEAT PROTEIN"/>
    <property type="match status" value="1"/>
</dbReference>
<dbReference type="InterPro" id="IPR006597">
    <property type="entry name" value="Sel1-like"/>
</dbReference>